<comment type="catalytic activity">
    <reaction evidence="10">
        <text>(3Z)-decenoyl-CoA = (2E)-decenoyl-CoA</text>
        <dbReference type="Rhea" id="RHEA:77195"/>
        <dbReference type="ChEBI" id="CHEBI:61406"/>
        <dbReference type="ChEBI" id="CHEBI:195601"/>
    </reaction>
    <physiologicalReaction direction="left-to-right" evidence="10">
        <dbReference type="Rhea" id="RHEA:77196"/>
    </physiologicalReaction>
</comment>
<evidence type="ECO:0000256" key="13">
    <source>
        <dbReference type="ARBA" id="ARBA00052542"/>
    </source>
</evidence>
<keyword evidence="7" id="KW-0443">Lipid metabolism</keyword>
<evidence type="ECO:0000256" key="6">
    <source>
        <dbReference type="ARBA" id="ARBA00022990"/>
    </source>
</evidence>
<dbReference type="PANTHER" id="PTHR11941">
    <property type="entry name" value="ENOYL-COA HYDRATASE-RELATED"/>
    <property type="match status" value="1"/>
</dbReference>
<evidence type="ECO:0000256" key="10">
    <source>
        <dbReference type="ARBA" id="ARBA00050938"/>
    </source>
</evidence>
<dbReference type="Pfam" id="PF00378">
    <property type="entry name" value="ECH_1"/>
    <property type="match status" value="1"/>
</dbReference>
<evidence type="ECO:0000256" key="4">
    <source>
        <dbReference type="ARBA" id="ARBA00022832"/>
    </source>
</evidence>
<evidence type="ECO:0000256" key="7">
    <source>
        <dbReference type="ARBA" id="ARBA00023098"/>
    </source>
</evidence>
<name>A0A1W0A081_9STRA</name>
<comment type="caution">
    <text evidence="17">The sequence shown here is derived from an EMBL/GenBank/DDBJ whole genome shotgun (WGS) entry which is preliminary data.</text>
</comment>
<keyword evidence="18" id="KW-1185">Reference proteome</keyword>
<dbReference type="Proteomes" id="UP000243217">
    <property type="component" value="Unassembled WGS sequence"/>
</dbReference>
<dbReference type="Gene3D" id="3.90.226.10">
    <property type="entry name" value="2-enoyl-CoA Hydratase, Chain A, domain 1"/>
    <property type="match status" value="1"/>
</dbReference>
<keyword evidence="8" id="KW-0496">Mitochondrion</keyword>
<accession>A0A1W0A081</accession>
<evidence type="ECO:0000313" key="18">
    <source>
        <dbReference type="Proteomes" id="UP000243217"/>
    </source>
</evidence>
<evidence type="ECO:0000256" key="3">
    <source>
        <dbReference type="ARBA" id="ARBA00011233"/>
    </source>
</evidence>
<comment type="catalytic activity">
    <reaction evidence="11">
        <text>(2E)-tetradecenoyl-CoA = (3Z)-tetradecenoyl-CoA</text>
        <dbReference type="Rhea" id="RHEA:29847"/>
        <dbReference type="ChEBI" id="CHEBI:61405"/>
        <dbReference type="ChEBI" id="CHEBI:61968"/>
    </reaction>
    <physiologicalReaction direction="right-to-left" evidence="11">
        <dbReference type="Rhea" id="RHEA:29849"/>
    </physiologicalReaction>
</comment>
<evidence type="ECO:0000256" key="5">
    <source>
        <dbReference type="ARBA" id="ARBA00022946"/>
    </source>
</evidence>
<comment type="subunit">
    <text evidence="3">Homotrimer.</text>
</comment>
<organism evidence="17 18">
    <name type="scientific">Thraustotheca clavata</name>
    <dbReference type="NCBI Taxonomy" id="74557"/>
    <lineage>
        <taxon>Eukaryota</taxon>
        <taxon>Sar</taxon>
        <taxon>Stramenopiles</taxon>
        <taxon>Oomycota</taxon>
        <taxon>Saprolegniomycetes</taxon>
        <taxon>Saprolegniales</taxon>
        <taxon>Achlyaceae</taxon>
        <taxon>Thraustotheca</taxon>
    </lineage>
</organism>
<dbReference type="GO" id="GO:0006635">
    <property type="term" value="P:fatty acid beta-oxidation"/>
    <property type="evidence" value="ECO:0007669"/>
    <property type="project" value="TreeGrafter"/>
</dbReference>
<feature type="non-terminal residue" evidence="17">
    <location>
        <position position="234"/>
    </location>
</feature>
<evidence type="ECO:0000256" key="14">
    <source>
        <dbReference type="ARBA" id="ARBA00056147"/>
    </source>
</evidence>
<dbReference type="PANTHER" id="PTHR11941:SF45">
    <property type="entry name" value="ENOYL-COA DELTA ISOMERASE 1, MITOCHONDRIAL"/>
    <property type="match status" value="1"/>
</dbReference>
<dbReference type="SUPFAM" id="SSF52096">
    <property type="entry name" value="ClpP/crotonase"/>
    <property type="match status" value="1"/>
</dbReference>
<sequence>MLRSIHALRVLRGHRTLSTAPNLVEIEKKDAIAIVRMNRAPVNSLNLELLQAIDVAIQSLEQDKAIKGMILASTNPKIFSAGLDIMEMYQPKTKRLREFWRAFQNTCLRLYTTPLATVASIEGHSPAGGCMLAMCCDSRVMSLGNPVIGLNETKLGIVAPFWMRDVMLHTIGHRETEKMLGLGLQVNALRGKEIGLIDEAVPVEQVPATAQKLLEEWLSIPSNARKLTKAMMRE</sequence>
<dbReference type="InterPro" id="IPR001753">
    <property type="entry name" value="Enoyl-CoA_hydra/iso"/>
</dbReference>
<dbReference type="GO" id="GO:0004165">
    <property type="term" value="F:delta(3)-delta(2)-enoyl-CoA isomerase activity"/>
    <property type="evidence" value="ECO:0007669"/>
    <property type="project" value="UniProtKB-EC"/>
</dbReference>
<proteinExistence type="predicted"/>
<evidence type="ECO:0000256" key="8">
    <source>
        <dbReference type="ARBA" id="ARBA00023128"/>
    </source>
</evidence>
<dbReference type="InterPro" id="IPR029045">
    <property type="entry name" value="ClpP/crotonase-like_dom_sf"/>
</dbReference>
<comment type="function">
    <text evidence="14">Key enzyme of fatty acid beta-oxidation. Able to isomerize both 3-cis (3Z) and 3-trans (3E) double bonds into the 2-trans (2E) form in a range of enoyl-CoA species, with a preference for (3Z)-enoyl-CoAs over (3E)-enoyl-CoAs. The catalytic efficiency of this enzyme is not affected by the fatty acyl chain length.</text>
</comment>
<keyword evidence="9 17" id="KW-0413">Isomerase</keyword>
<comment type="catalytic activity">
    <reaction evidence="13">
        <text>(3Z)-octenoyl-CoA = (2E)-octenoyl-CoA</text>
        <dbReference type="Rhea" id="RHEA:46044"/>
        <dbReference type="ChEBI" id="CHEBI:62242"/>
        <dbReference type="ChEBI" id="CHEBI:85640"/>
    </reaction>
    <physiologicalReaction direction="left-to-right" evidence="13">
        <dbReference type="Rhea" id="RHEA:46045"/>
    </physiologicalReaction>
</comment>
<dbReference type="AlphaFoldDB" id="A0A1W0A081"/>
<evidence type="ECO:0000256" key="12">
    <source>
        <dbReference type="ARBA" id="ARBA00052376"/>
    </source>
</evidence>
<gene>
    <name evidence="17" type="ORF">THRCLA_21102</name>
</gene>
<evidence type="ECO:0000256" key="15">
    <source>
        <dbReference type="ARBA" id="ARBA00068317"/>
    </source>
</evidence>
<evidence type="ECO:0000256" key="9">
    <source>
        <dbReference type="ARBA" id="ARBA00023235"/>
    </source>
</evidence>
<dbReference type="OrthoDB" id="1696280at2759"/>
<protein>
    <recommendedName>
        <fullName evidence="15">Enoyl-CoA delta isomerase 1, mitochondrial</fullName>
    </recommendedName>
    <alternativeName>
        <fullName evidence="16">3,2-trans-enoyl-CoA isomerase</fullName>
    </alternativeName>
</protein>
<comment type="pathway">
    <text evidence="2">Lipid metabolism; fatty acid beta-oxidation.</text>
</comment>
<keyword evidence="6" id="KW-0007">Acetylation</keyword>
<dbReference type="STRING" id="74557.A0A1W0A081"/>
<dbReference type="GO" id="GO:0005759">
    <property type="term" value="C:mitochondrial matrix"/>
    <property type="evidence" value="ECO:0007669"/>
    <property type="project" value="UniProtKB-SubCell"/>
</dbReference>
<comment type="catalytic activity">
    <reaction evidence="12">
        <text>(3Z)-dodecenoyl-CoA = (2E)-dodecenoyl-CoA</text>
        <dbReference type="Rhea" id="RHEA:23716"/>
        <dbReference type="ChEBI" id="CHEBI:57330"/>
        <dbReference type="ChEBI" id="CHEBI:58543"/>
        <dbReference type="EC" id="5.3.3.8"/>
    </reaction>
    <physiologicalReaction direction="left-to-right" evidence="12">
        <dbReference type="Rhea" id="RHEA:23717"/>
    </physiologicalReaction>
</comment>
<keyword evidence="4" id="KW-0276">Fatty acid metabolism</keyword>
<dbReference type="CDD" id="cd06558">
    <property type="entry name" value="crotonase-like"/>
    <property type="match status" value="1"/>
</dbReference>
<evidence type="ECO:0000256" key="16">
    <source>
        <dbReference type="ARBA" id="ARBA00083575"/>
    </source>
</evidence>
<reference evidence="17 18" key="1">
    <citation type="journal article" date="2014" name="Genome Biol. Evol.">
        <title>The secreted proteins of Achlya hypogyna and Thraustotheca clavata identify the ancestral oomycete secretome and reveal gene acquisitions by horizontal gene transfer.</title>
        <authorList>
            <person name="Misner I."/>
            <person name="Blouin N."/>
            <person name="Leonard G."/>
            <person name="Richards T.A."/>
            <person name="Lane C.E."/>
        </authorList>
    </citation>
    <scope>NUCLEOTIDE SEQUENCE [LARGE SCALE GENOMIC DNA]</scope>
    <source>
        <strain evidence="17 18">ATCC 34112</strain>
    </source>
</reference>
<evidence type="ECO:0000313" key="17">
    <source>
        <dbReference type="EMBL" id="OQS03685.1"/>
    </source>
</evidence>
<keyword evidence="5" id="KW-0809">Transit peptide</keyword>
<comment type="subcellular location">
    <subcellularLocation>
        <location evidence="1">Mitochondrion matrix</location>
    </subcellularLocation>
</comment>
<dbReference type="FunFam" id="3.90.226.10:FF:000034">
    <property type="entry name" value="Enoyl-CoA delta isomerase 1"/>
    <property type="match status" value="1"/>
</dbReference>
<evidence type="ECO:0000256" key="1">
    <source>
        <dbReference type="ARBA" id="ARBA00004305"/>
    </source>
</evidence>
<dbReference type="EMBL" id="JNBS01000802">
    <property type="protein sequence ID" value="OQS03685.1"/>
    <property type="molecule type" value="Genomic_DNA"/>
</dbReference>
<evidence type="ECO:0000256" key="11">
    <source>
        <dbReference type="ARBA" id="ARBA00051293"/>
    </source>
</evidence>
<evidence type="ECO:0000256" key="2">
    <source>
        <dbReference type="ARBA" id="ARBA00005005"/>
    </source>
</evidence>